<dbReference type="PANTHER" id="PTHR41328:SF2">
    <property type="entry name" value="TERMINASE SMALL SUBUNIT"/>
    <property type="match status" value="1"/>
</dbReference>
<protein>
    <submittedName>
        <fullName evidence="4">Phage terminase, small subunit</fullName>
    </submittedName>
</protein>
<evidence type="ECO:0000256" key="1">
    <source>
        <dbReference type="ARBA" id="ARBA00022612"/>
    </source>
</evidence>
<dbReference type="RefSeq" id="WP_051523722.1">
    <property type="nucleotide sequence ID" value="NZ_AP018933.1"/>
</dbReference>
<evidence type="ECO:0000256" key="2">
    <source>
        <dbReference type="ARBA" id="ARBA00023219"/>
    </source>
</evidence>
<gene>
    <name evidence="4" type="ORF">ZBT109_1220</name>
</gene>
<name>A0A348HEC8_9GAMM</name>
<reference evidence="4 5" key="1">
    <citation type="submission" date="2018-09" db="EMBL/GenBank/DDBJ databases">
        <title>Zymobacter palmae IAM14233 (=T109) whole genome analysis.</title>
        <authorList>
            <person name="Yanase H."/>
        </authorList>
    </citation>
    <scope>NUCLEOTIDE SEQUENCE [LARGE SCALE GENOMIC DNA]</scope>
    <source>
        <strain evidence="4 5">IAM14233</strain>
    </source>
</reference>
<dbReference type="InterPro" id="IPR005335">
    <property type="entry name" value="Terminase_ssu"/>
</dbReference>
<keyword evidence="5" id="KW-1185">Reference proteome</keyword>
<dbReference type="Pfam" id="PF03592">
    <property type="entry name" value="Terminase_2"/>
    <property type="match status" value="1"/>
</dbReference>
<sequence length="328" mass="36075">MAEPDWGAIQLAYEAGTPYREIADQHGVSESYVRKVGKQQEWNRPAKASKGRGRKASTQSVRTDTNAHSCAPQVEHSVLEAADDIQTAYGITPRAASFVVEYMKDRNGTQAALRAGYAESGASVQASRLLANAKVRRAVDEQIQAQTARTLIGQDWVLGQWAAIATADVSELTQVRRGCCRHCHGVDHGYQYIDEAEHQAAEERAEAKGYELPPFGGYGYTAHQRPNADCPMCGGEGMARVYTPDTRDLSPAARLLLDGIEQTKNGIKVTTRDRDAALDRIAKHLGMLSNSRVELSGPNGGPIQHEYTADDYRAAREKLRNRMRPDHE</sequence>
<dbReference type="InterPro" id="IPR038713">
    <property type="entry name" value="Terminase_Gp1_N_sf"/>
</dbReference>
<feature type="compositionally biased region" description="Polar residues" evidence="3">
    <location>
        <begin position="56"/>
        <end position="68"/>
    </location>
</feature>
<evidence type="ECO:0000313" key="4">
    <source>
        <dbReference type="EMBL" id="BBG29980.1"/>
    </source>
</evidence>
<evidence type="ECO:0000313" key="5">
    <source>
        <dbReference type="Proteomes" id="UP000267342"/>
    </source>
</evidence>
<dbReference type="Gene3D" id="1.10.10.1400">
    <property type="entry name" value="Terminase, small subunit, N-terminal DNA-binding domain, HTH motif"/>
    <property type="match status" value="1"/>
</dbReference>
<organism evidence="4 5">
    <name type="scientific">Zymobacter palmae</name>
    <dbReference type="NCBI Taxonomy" id="33074"/>
    <lineage>
        <taxon>Bacteria</taxon>
        <taxon>Pseudomonadati</taxon>
        <taxon>Pseudomonadota</taxon>
        <taxon>Gammaproteobacteria</taxon>
        <taxon>Oceanospirillales</taxon>
        <taxon>Halomonadaceae</taxon>
        <taxon>Zymobacter group</taxon>
        <taxon>Zymobacter</taxon>
    </lineage>
</organism>
<dbReference type="InterPro" id="IPR052404">
    <property type="entry name" value="SPP1-like_terminase"/>
</dbReference>
<dbReference type="EMBL" id="AP018933">
    <property type="protein sequence ID" value="BBG29980.1"/>
    <property type="molecule type" value="Genomic_DNA"/>
</dbReference>
<dbReference type="GO" id="GO:0051276">
    <property type="term" value="P:chromosome organization"/>
    <property type="evidence" value="ECO:0007669"/>
    <property type="project" value="InterPro"/>
</dbReference>
<keyword evidence="2" id="KW-0231">Viral genome packaging</keyword>
<feature type="region of interest" description="Disordered" evidence="3">
    <location>
        <begin position="37"/>
        <end position="68"/>
    </location>
</feature>
<dbReference type="STRING" id="1123510.GCA_000620025_01393"/>
<keyword evidence="1" id="KW-1188">Viral release from host cell</keyword>
<dbReference type="KEGG" id="zpl:ZBT109_1220"/>
<dbReference type="PANTHER" id="PTHR41328">
    <property type="entry name" value="TERMINASE SMALL SUBUNIT-RELATED"/>
    <property type="match status" value="1"/>
</dbReference>
<proteinExistence type="predicted"/>
<dbReference type="Proteomes" id="UP000267342">
    <property type="component" value="Chromosome"/>
</dbReference>
<dbReference type="OrthoDB" id="8227562at2"/>
<accession>A0A348HEC8</accession>
<dbReference type="AlphaFoldDB" id="A0A348HEC8"/>
<evidence type="ECO:0000256" key="3">
    <source>
        <dbReference type="SAM" id="MobiDB-lite"/>
    </source>
</evidence>